<organism evidence="3 4">
    <name type="scientific">Candidatus Alectryocaccomicrobium excrementavium</name>
    <dbReference type="NCBI Taxonomy" id="2840668"/>
    <lineage>
        <taxon>Bacteria</taxon>
        <taxon>Bacillati</taxon>
        <taxon>Bacillota</taxon>
        <taxon>Clostridia</taxon>
        <taxon>Candidatus Alectryocaccomicrobium</taxon>
    </lineage>
</organism>
<dbReference type="InterPro" id="IPR001387">
    <property type="entry name" value="Cro/C1-type_HTH"/>
</dbReference>
<sequence>MKNTIREGRKARGLSQEELARQCGVSRQTINAIENDKYDPTLSLAFRLAKVLETTVDALFSHEGA</sequence>
<dbReference type="SMART" id="SM00530">
    <property type="entry name" value="HTH_XRE"/>
    <property type="match status" value="1"/>
</dbReference>
<dbReference type="PANTHER" id="PTHR46558:SF4">
    <property type="entry name" value="DNA-BIDING PHAGE PROTEIN"/>
    <property type="match status" value="1"/>
</dbReference>
<reference evidence="3" key="1">
    <citation type="submission" date="2020-10" db="EMBL/GenBank/DDBJ databases">
        <authorList>
            <person name="Gilroy R."/>
        </authorList>
    </citation>
    <scope>NUCLEOTIDE SEQUENCE</scope>
    <source>
        <strain evidence="3">13766</strain>
    </source>
</reference>
<dbReference type="PANTHER" id="PTHR46558">
    <property type="entry name" value="TRACRIPTIONAL REGULATORY PROTEIN-RELATED-RELATED"/>
    <property type="match status" value="1"/>
</dbReference>
<name>A0A9D1G3L9_9FIRM</name>
<gene>
    <name evidence="3" type="ORF">IAA84_12590</name>
</gene>
<dbReference type="EMBL" id="DVJN01000239">
    <property type="protein sequence ID" value="HIS93845.1"/>
    <property type="molecule type" value="Genomic_DNA"/>
</dbReference>
<dbReference type="Proteomes" id="UP000824140">
    <property type="component" value="Unassembled WGS sequence"/>
</dbReference>
<keyword evidence="1" id="KW-0238">DNA-binding</keyword>
<dbReference type="SUPFAM" id="SSF47413">
    <property type="entry name" value="lambda repressor-like DNA-binding domains"/>
    <property type="match status" value="1"/>
</dbReference>
<dbReference type="InterPro" id="IPR010982">
    <property type="entry name" value="Lambda_DNA-bd_dom_sf"/>
</dbReference>
<protein>
    <submittedName>
        <fullName evidence="3">Helix-turn-helix transcriptional regulator</fullName>
    </submittedName>
</protein>
<feature type="domain" description="HTH cro/C1-type" evidence="2">
    <location>
        <begin position="5"/>
        <end position="59"/>
    </location>
</feature>
<dbReference type="Gene3D" id="1.10.260.40">
    <property type="entry name" value="lambda repressor-like DNA-binding domains"/>
    <property type="match status" value="1"/>
</dbReference>
<proteinExistence type="predicted"/>
<dbReference type="PROSITE" id="PS50943">
    <property type="entry name" value="HTH_CROC1"/>
    <property type="match status" value="1"/>
</dbReference>
<dbReference type="AlphaFoldDB" id="A0A9D1G3L9"/>
<dbReference type="GO" id="GO:0003677">
    <property type="term" value="F:DNA binding"/>
    <property type="evidence" value="ECO:0007669"/>
    <property type="project" value="UniProtKB-KW"/>
</dbReference>
<accession>A0A9D1G3L9</accession>
<evidence type="ECO:0000313" key="4">
    <source>
        <dbReference type="Proteomes" id="UP000824140"/>
    </source>
</evidence>
<evidence type="ECO:0000259" key="2">
    <source>
        <dbReference type="PROSITE" id="PS50943"/>
    </source>
</evidence>
<reference evidence="3" key="2">
    <citation type="journal article" date="2021" name="PeerJ">
        <title>Extensive microbial diversity within the chicken gut microbiome revealed by metagenomics and culture.</title>
        <authorList>
            <person name="Gilroy R."/>
            <person name="Ravi A."/>
            <person name="Getino M."/>
            <person name="Pursley I."/>
            <person name="Horton D.L."/>
            <person name="Alikhan N.F."/>
            <person name="Baker D."/>
            <person name="Gharbi K."/>
            <person name="Hall N."/>
            <person name="Watson M."/>
            <person name="Adriaenssens E.M."/>
            <person name="Foster-Nyarko E."/>
            <person name="Jarju S."/>
            <person name="Secka A."/>
            <person name="Antonio M."/>
            <person name="Oren A."/>
            <person name="Chaudhuri R.R."/>
            <person name="La Ragione R."/>
            <person name="Hildebrand F."/>
            <person name="Pallen M.J."/>
        </authorList>
    </citation>
    <scope>NUCLEOTIDE SEQUENCE</scope>
    <source>
        <strain evidence="3">13766</strain>
    </source>
</reference>
<dbReference type="CDD" id="cd00093">
    <property type="entry name" value="HTH_XRE"/>
    <property type="match status" value="1"/>
</dbReference>
<evidence type="ECO:0000313" key="3">
    <source>
        <dbReference type="EMBL" id="HIS93845.1"/>
    </source>
</evidence>
<dbReference type="Pfam" id="PF01381">
    <property type="entry name" value="HTH_3"/>
    <property type="match status" value="1"/>
</dbReference>
<comment type="caution">
    <text evidence="3">The sequence shown here is derived from an EMBL/GenBank/DDBJ whole genome shotgun (WGS) entry which is preliminary data.</text>
</comment>
<evidence type="ECO:0000256" key="1">
    <source>
        <dbReference type="ARBA" id="ARBA00023125"/>
    </source>
</evidence>